<accession>A0A2S2Q906</accession>
<protein>
    <submittedName>
        <fullName evidence="2">Uncharacterized protein</fullName>
    </submittedName>
</protein>
<gene>
    <name evidence="2" type="ORF">g.8792</name>
</gene>
<evidence type="ECO:0000256" key="1">
    <source>
        <dbReference type="SAM" id="MobiDB-lite"/>
    </source>
</evidence>
<sequence>MASLVTNIAYRLPVLALGYSTTGAKNNTAPLRKSAGNLRHDIARSITAETGHHQLHRVSGPFAERATDAIAQLATCRRSRDRADHPGQMAVRPPRQPGDGQRDNGLDAGVEILQAPAADRMLEDETATQF</sequence>
<proteinExistence type="predicted"/>
<organism evidence="2">
    <name type="scientific">Sipha flava</name>
    <name type="common">yellow sugarcane aphid</name>
    <dbReference type="NCBI Taxonomy" id="143950"/>
    <lineage>
        <taxon>Eukaryota</taxon>
        <taxon>Metazoa</taxon>
        <taxon>Ecdysozoa</taxon>
        <taxon>Arthropoda</taxon>
        <taxon>Hexapoda</taxon>
        <taxon>Insecta</taxon>
        <taxon>Pterygota</taxon>
        <taxon>Neoptera</taxon>
        <taxon>Paraneoptera</taxon>
        <taxon>Hemiptera</taxon>
        <taxon>Sternorrhyncha</taxon>
        <taxon>Aphidomorpha</taxon>
        <taxon>Aphidoidea</taxon>
        <taxon>Aphididae</taxon>
        <taxon>Sipha</taxon>
    </lineage>
</organism>
<dbReference type="EMBL" id="GGMS01004847">
    <property type="protein sequence ID" value="MBY74050.1"/>
    <property type="molecule type" value="Transcribed_RNA"/>
</dbReference>
<feature type="region of interest" description="Disordered" evidence="1">
    <location>
        <begin position="78"/>
        <end position="111"/>
    </location>
</feature>
<reference evidence="2" key="1">
    <citation type="submission" date="2018-04" db="EMBL/GenBank/DDBJ databases">
        <title>Transcriptome assembly of Sipha flava.</title>
        <authorList>
            <person name="Scully E.D."/>
            <person name="Geib S.M."/>
            <person name="Palmer N.A."/>
            <person name="Koch K."/>
            <person name="Bradshaw J."/>
            <person name="Heng-Moss T."/>
            <person name="Sarath G."/>
        </authorList>
    </citation>
    <scope>NUCLEOTIDE SEQUENCE</scope>
</reference>
<dbReference type="AlphaFoldDB" id="A0A2S2Q906"/>
<name>A0A2S2Q906_9HEMI</name>
<evidence type="ECO:0000313" key="2">
    <source>
        <dbReference type="EMBL" id="MBY74050.1"/>
    </source>
</evidence>